<keyword evidence="3" id="KW-1185">Reference proteome</keyword>
<evidence type="ECO:0000313" key="2">
    <source>
        <dbReference type="EMBL" id="KAK7542807.1"/>
    </source>
</evidence>
<dbReference type="Proteomes" id="UP001360953">
    <property type="component" value="Unassembled WGS sequence"/>
</dbReference>
<gene>
    <name evidence="2" type="ORF">J3D65DRAFT_615011</name>
</gene>
<accession>A0ABR1M791</accession>
<evidence type="ECO:0000256" key="1">
    <source>
        <dbReference type="SAM" id="MobiDB-lite"/>
    </source>
</evidence>
<sequence>MTAICITSGFNISSSPSSTFGRLLIAWGLPSWPPTRQQKARPAENCDQHPSYPKQSRLVVSPAVLPVQHCVYDSRPIARQEGIPHGQWLAKYIFSPQGRDFKHQCFREAPSYMANAEDPRLLGERSTNPRRRSESAGRAVYPKRQSSPPGLLCLNTHFVSCHSCHPALCHVSGFDITSTTSAHPPTSALCPPSNECLLKSFIPEKQKRTCA</sequence>
<feature type="region of interest" description="Disordered" evidence="1">
    <location>
        <begin position="117"/>
        <end position="145"/>
    </location>
</feature>
<dbReference type="EMBL" id="JBBPEH010000002">
    <property type="protein sequence ID" value="KAK7542807.1"/>
    <property type="molecule type" value="Genomic_DNA"/>
</dbReference>
<organism evidence="2 3">
    <name type="scientific">Phyllosticta citribraziliensis</name>
    <dbReference type="NCBI Taxonomy" id="989973"/>
    <lineage>
        <taxon>Eukaryota</taxon>
        <taxon>Fungi</taxon>
        <taxon>Dikarya</taxon>
        <taxon>Ascomycota</taxon>
        <taxon>Pezizomycotina</taxon>
        <taxon>Dothideomycetes</taxon>
        <taxon>Dothideomycetes incertae sedis</taxon>
        <taxon>Botryosphaeriales</taxon>
        <taxon>Phyllostictaceae</taxon>
        <taxon>Phyllosticta</taxon>
    </lineage>
</organism>
<proteinExistence type="predicted"/>
<name>A0ABR1M791_9PEZI</name>
<dbReference type="RefSeq" id="XP_066659100.1">
    <property type="nucleotide sequence ID" value="XM_066799282.1"/>
</dbReference>
<comment type="caution">
    <text evidence="2">The sequence shown here is derived from an EMBL/GenBank/DDBJ whole genome shotgun (WGS) entry which is preliminary data.</text>
</comment>
<reference evidence="2 3" key="1">
    <citation type="submission" date="2024-04" db="EMBL/GenBank/DDBJ databases">
        <title>Phyllosticta paracitricarpa is synonymous to the EU quarantine fungus P. citricarpa based on phylogenomic analyses.</title>
        <authorList>
            <consortium name="Lawrence Berkeley National Laboratory"/>
            <person name="Van ingen-buijs V.A."/>
            <person name="Van westerhoven A.C."/>
            <person name="Haridas S."/>
            <person name="Skiadas P."/>
            <person name="Martin F."/>
            <person name="Groenewald J.Z."/>
            <person name="Crous P.W."/>
            <person name="Seidl M.F."/>
        </authorList>
    </citation>
    <scope>NUCLEOTIDE SEQUENCE [LARGE SCALE GENOMIC DNA]</scope>
    <source>
        <strain evidence="2 3">CPC 17464</strain>
    </source>
</reference>
<protein>
    <submittedName>
        <fullName evidence="2">Uncharacterized protein</fullName>
    </submittedName>
</protein>
<dbReference type="GeneID" id="92032188"/>
<evidence type="ECO:0000313" key="3">
    <source>
        <dbReference type="Proteomes" id="UP001360953"/>
    </source>
</evidence>